<gene>
    <name evidence="1" type="ORF">MSAN_00302600</name>
</gene>
<evidence type="ECO:0000313" key="2">
    <source>
        <dbReference type="Proteomes" id="UP000623467"/>
    </source>
</evidence>
<evidence type="ECO:0000313" key="1">
    <source>
        <dbReference type="EMBL" id="KAF7374205.1"/>
    </source>
</evidence>
<dbReference type="OrthoDB" id="2663687at2759"/>
<protein>
    <submittedName>
        <fullName evidence="1">Uncharacterized protein</fullName>
    </submittedName>
</protein>
<dbReference type="AlphaFoldDB" id="A0A8H6Z7Y4"/>
<sequence length="240" mass="27150">MLGLFSPNRPLAAVTILYSPLKDWAAGDFMPIFNDLLKASIPLLSLSISSQGWPTLDLLAAITSFFPHLQELSVHLESPPDFVHPIFGRPRPESPDMQCPVLRDDAAFDNIPEDALSDAEDDKPPSVALVRVPRQMEMSSSTTLHQMLHWILTGAASLPDEIEVLRFISDEPPLYWRDFSLEEQDFSLEEQHEVIATLSHLYPHLRELEMGYPESLWIREGAVWRKSGMDLYMQVVQAVS</sequence>
<organism evidence="1 2">
    <name type="scientific">Mycena sanguinolenta</name>
    <dbReference type="NCBI Taxonomy" id="230812"/>
    <lineage>
        <taxon>Eukaryota</taxon>
        <taxon>Fungi</taxon>
        <taxon>Dikarya</taxon>
        <taxon>Basidiomycota</taxon>
        <taxon>Agaricomycotina</taxon>
        <taxon>Agaricomycetes</taxon>
        <taxon>Agaricomycetidae</taxon>
        <taxon>Agaricales</taxon>
        <taxon>Marasmiineae</taxon>
        <taxon>Mycenaceae</taxon>
        <taxon>Mycena</taxon>
    </lineage>
</organism>
<dbReference type="EMBL" id="JACAZH010000002">
    <property type="protein sequence ID" value="KAF7374205.1"/>
    <property type="molecule type" value="Genomic_DNA"/>
</dbReference>
<reference evidence="1" key="1">
    <citation type="submission" date="2020-05" db="EMBL/GenBank/DDBJ databases">
        <title>Mycena genomes resolve the evolution of fungal bioluminescence.</title>
        <authorList>
            <person name="Tsai I.J."/>
        </authorList>
    </citation>
    <scope>NUCLEOTIDE SEQUENCE</scope>
    <source>
        <strain evidence="1">160909Yilan</strain>
    </source>
</reference>
<proteinExistence type="predicted"/>
<name>A0A8H6Z7Y4_9AGAR</name>
<keyword evidence="2" id="KW-1185">Reference proteome</keyword>
<dbReference type="Proteomes" id="UP000623467">
    <property type="component" value="Unassembled WGS sequence"/>
</dbReference>
<comment type="caution">
    <text evidence="1">The sequence shown here is derived from an EMBL/GenBank/DDBJ whole genome shotgun (WGS) entry which is preliminary data.</text>
</comment>
<accession>A0A8H6Z7Y4</accession>